<name>A0ABU4WDD6_9FUSO</name>
<accession>A0ABU4WDD6</accession>
<reference evidence="2" key="1">
    <citation type="submission" date="2023-07" db="EMBL/GenBank/DDBJ databases">
        <authorList>
            <person name="Colorado M.A."/>
            <person name="Villamil L.M."/>
            <person name="Melo J.F."/>
            <person name="Rodriguez J.A."/>
            <person name="Ruiz R.Y."/>
        </authorList>
    </citation>
    <scope>NUCLEOTIDE SEQUENCE [LARGE SCALE GENOMIC DNA]</scope>
    <source>
        <strain evidence="2">C33</strain>
    </source>
</reference>
<gene>
    <name evidence="1" type="ORF">RFV38_12070</name>
</gene>
<dbReference type="EMBL" id="JAVIKH010000024">
    <property type="protein sequence ID" value="MDX8337219.1"/>
    <property type="molecule type" value="Genomic_DNA"/>
</dbReference>
<comment type="caution">
    <text evidence="1">The sequence shown here is derived from an EMBL/GenBank/DDBJ whole genome shotgun (WGS) entry which is preliminary data.</text>
</comment>
<proteinExistence type="predicted"/>
<dbReference type="Proteomes" id="UP001279681">
    <property type="component" value="Unassembled WGS sequence"/>
</dbReference>
<evidence type="ECO:0000313" key="2">
    <source>
        <dbReference type="Proteomes" id="UP001279681"/>
    </source>
</evidence>
<sequence length="60" mass="7341">MDKKILDNIYKICQEASMTNDEFFYLLENSKSEEEKEFYVNMKNFFLQKGMEKIINQNKF</sequence>
<keyword evidence="2" id="KW-1185">Reference proteome</keyword>
<organism evidence="1 2">
    <name type="scientific">Candidatus Cetobacterium colombiensis</name>
    <dbReference type="NCBI Taxonomy" id="3073100"/>
    <lineage>
        <taxon>Bacteria</taxon>
        <taxon>Fusobacteriati</taxon>
        <taxon>Fusobacteriota</taxon>
        <taxon>Fusobacteriia</taxon>
        <taxon>Fusobacteriales</taxon>
        <taxon>Fusobacteriaceae</taxon>
        <taxon>Cetobacterium</taxon>
    </lineage>
</organism>
<protein>
    <submittedName>
        <fullName evidence="1">Uncharacterized protein</fullName>
    </submittedName>
</protein>
<dbReference type="RefSeq" id="WP_320314572.1">
    <property type="nucleotide sequence ID" value="NZ_JAVIKH010000024.1"/>
</dbReference>
<evidence type="ECO:0000313" key="1">
    <source>
        <dbReference type="EMBL" id="MDX8337219.1"/>
    </source>
</evidence>